<reference evidence="3 4" key="1">
    <citation type="submission" date="2018-08" db="EMBL/GenBank/DDBJ databases">
        <title>Achromobacter xylosoxidans Genome sequencing and assembly.</title>
        <authorList>
            <person name="Wang R."/>
            <person name="Rensing C."/>
            <person name="Li Y."/>
        </authorList>
    </citation>
    <scope>NUCLEOTIDE SEQUENCE [LARGE SCALE GENOMIC DNA]</scope>
    <source>
        <strain evidence="3 4">GD003A</strain>
    </source>
</reference>
<gene>
    <name evidence="3" type="ORF">DY367_06960</name>
</gene>
<evidence type="ECO:0008006" key="5">
    <source>
        <dbReference type="Google" id="ProtNLM"/>
    </source>
</evidence>
<dbReference type="RefSeq" id="WP_059380074.1">
    <property type="nucleotide sequence ID" value="NZ_CP061008.1"/>
</dbReference>
<organism evidence="3 4">
    <name type="scientific">Alcaligenes xylosoxydans xylosoxydans</name>
    <name type="common">Achromobacter xylosoxidans</name>
    <dbReference type="NCBI Taxonomy" id="85698"/>
    <lineage>
        <taxon>Bacteria</taxon>
        <taxon>Pseudomonadati</taxon>
        <taxon>Pseudomonadota</taxon>
        <taxon>Betaproteobacteria</taxon>
        <taxon>Burkholderiales</taxon>
        <taxon>Alcaligenaceae</taxon>
        <taxon>Achromobacter</taxon>
    </lineage>
</organism>
<evidence type="ECO:0000313" key="3">
    <source>
        <dbReference type="EMBL" id="RPJ92535.1"/>
    </source>
</evidence>
<evidence type="ECO:0000313" key="4">
    <source>
        <dbReference type="Proteomes" id="UP000285324"/>
    </source>
</evidence>
<evidence type="ECO:0000256" key="1">
    <source>
        <dbReference type="SAM" id="MobiDB-lite"/>
    </source>
</evidence>
<feature type="region of interest" description="Disordered" evidence="1">
    <location>
        <begin position="98"/>
        <end position="118"/>
    </location>
</feature>
<dbReference type="Proteomes" id="UP000285324">
    <property type="component" value="Unassembled WGS sequence"/>
</dbReference>
<sequence>MPKPSSLITALAAAALALTGASAAAADAIVGLNLKPVPLYAKSDGGAPAAKSDGQGMPWPVLEEANEFYHVKIDGKDYWVDSMHVRIARGSAAQCGPVIKGVPPPTGSTAGAGENVCR</sequence>
<dbReference type="AlphaFoldDB" id="A0A424WH00"/>
<protein>
    <recommendedName>
        <fullName evidence="5">SH3 domain-containing protein</fullName>
    </recommendedName>
</protein>
<name>A0A424WH00_ALCXX</name>
<dbReference type="OrthoDB" id="8665813at2"/>
<proteinExistence type="predicted"/>
<feature type="chain" id="PRO_5019493146" description="SH3 domain-containing protein" evidence="2">
    <location>
        <begin position="26"/>
        <end position="118"/>
    </location>
</feature>
<evidence type="ECO:0000256" key="2">
    <source>
        <dbReference type="SAM" id="SignalP"/>
    </source>
</evidence>
<keyword evidence="2" id="KW-0732">Signal</keyword>
<feature type="signal peptide" evidence="2">
    <location>
        <begin position="1"/>
        <end position="25"/>
    </location>
</feature>
<dbReference type="EMBL" id="QVXO01000007">
    <property type="protein sequence ID" value="RPJ92535.1"/>
    <property type="molecule type" value="Genomic_DNA"/>
</dbReference>
<comment type="caution">
    <text evidence="3">The sequence shown here is derived from an EMBL/GenBank/DDBJ whole genome shotgun (WGS) entry which is preliminary data.</text>
</comment>
<accession>A0A424WH00</accession>